<evidence type="ECO:0000313" key="2">
    <source>
        <dbReference type="Proteomes" id="UP000887566"/>
    </source>
</evidence>
<dbReference type="AlphaFoldDB" id="A0A914UXV9"/>
<evidence type="ECO:0000256" key="1">
    <source>
        <dbReference type="SAM" id="MobiDB-lite"/>
    </source>
</evidence>
<evidence type="ECO:0000313" key="3">
    <source>
        <dbReference type="WBParaSite" id="PSAMB.scaffold13013size2474.g35216.t1"/>
    </source>
</evidence>
<proteinExistence type="predicted"/>
<keyword evidence="2" id="KW-1185">Reference proteome</keyword>
<name>A0A914UXV9_9BILA</name>
<organism evidence="2 3">
    <name type="scientific">Plectus sambesii</name>
    <dbReference type="NCBI Taxonomy" id="2011161"/>
    <lineage>
        <taxon>Eukaryota</taxon>
        <taxon>Metazoa</taxon>
        <taxon>Ecdysozoa</taxon>
        <taxon>Nematoda</taxon>
        <taxon>Chromadorea</taxon>
        <taxon>Plectida</taxon>
        <taxon>Plectina</taxon>
        <taxon>Plectoidea</taxon>
        <taxon>Plectidae</taxon>
        <taxon>Plectus</taxon>
    </lineage>
</organism>
<dbReference type="WBParaSite" id="PSAMB.scaffold13013size2474.g35216.t1">
    <property type="protein sequence ID" value="PSAMB.scaffold13013size2474.g35216.t1"/>
    <property type="gene ID" value="PSAMB.scaffold13013size2474.g35216"/>
</dbReference>
<reference evidence="3" key="1">
    <citation type="submission" date="2022-11" db="UniProtKB">
        <authorList>
            <consortium name="WormBaseParasite"/>
        </authorList>
    </citation>
    <scope>IDENTIFICATION</scope>
</reference>
<feature type="compositionally biased region" description="Low complexity" evidence="1">
    <location>
        <begin position="80"/>
        <end position="95"/>
    </location>
</feature>
<feature type="region of interest" description="Disordered" evidence="1">
    <location>
        <begin position="58"/>
        <end position="101"/>
    </location>
</feature>
<feature type="compositionally biased region" description="Acidic residues" evidence="1">
    <location>
        <begin position="67"/>
        <end position="77"/>
    </location>
</feature>
<sequence>ARRYELQNKMDVLKQKSSELLNNWKHKSDDFVRGFLETFHGDGGLQAVQWGKLRDLVSRSPSPVGDGYEEEQDDDDFKDTGSPVSSTTQSSSTRDSNSHVK</sequence>
<protein>
    <submittedName>
        <fullName evidence="3">Uncharacterized protein</fullName>
    </submittedName>
</protein>
<dbReference type="Proteomes" id="UP000887566">
    <property type="component" value="Unplaced"/>
</dbReference>
<accession>A0A914UXV9</accession>